<feature type="domain" description="Pyridoxamine kinase/Phosphomethylpyrimidine kinase" evidence="7">
    <location>
        <begin position="14"/>
        <end position="115"/>
    </location>
</feature>
<evidence type="ECO:0000256" key="4">
    <source>
        <dbReference type="ARBA" id="ARBA00022741"/>
    </source>
</evidence>
<evidence type="ECO:0000256" key="6">
    <source>
        <dbReference type="ARBA" id="ARBA00022840"/>
    </source>
</evidence>
<dbReference type="GO" id="GO:0005829">
    <property type="term" value="C:cytosol"/>
    <property type="evidence" value="ECO:0007669"/>
    <property type="project" value="TreeGrafter"/>
</dbReference>
<dbReference type="InterPro" id="IPR004625">
    <property type="entry name" value="PyrdxlKinase"/>
</dbReference>
<accession>A0A4Y9ZIW3</accession>
<keyword evidence="5" id="KW-0418">Kinase</keyword>
<dbReference type="EMBL" id="SFCI01001972">
    <property type="protein sequence ID" value="TFY74632.1"/>
    <property type="molecule type" value="Genomic_DNA"/>
</dbReference>
<dbReference type="GO" id="GO:0009443">
    <property type="term" value="P:pyridoxal 5'-phosphate salvage"/>
    <property type="evidence" value="ECO:0007669"/>
    <property type="project" value="InterPro"/>
</dbReference>
<sequence>MDTNGFLRPSRLLTGYIPSAEALSAVMDLVRKLRKEVPDLIYLLDPVIGDAGKMYVAPDVVPIYRSLLPLATVITPNWFEVEVLTDTKITDRASLQKSLQILHETYSVPNVVISSIPLKPWLEDLLPADLRPQPSADESDASGYLLCIASSRHIGTRTPSSPSTVYAGCVPLIPGYFSGVGDFFSALILAHFQPTHHGFKSSFEVDQETDDAAPLAGAVSLALTKTHSILQRTHVHSMSLPVDERLVTDDERDAEDPERRIRRMRGRELRLIQSQDIIRGEALGKIRSLGEWKDFWTK</sequence>
<evidence type="ECO:0000256" key="5">
    <source>
        <dbReference type="ARBA" id="ARBA00022777"/>
    </source>
</evidence>
<keyword evidence="4" id="KW-0547">Nucleotide-binding</keyword>
<dbReference type="STRING" id="135208.A0A4Y9ZIW3"/>
<dbReference type="EC" id="2.7.1.35" evidence="2"/>
<protein>
    <recommendedName>
        <fullName evidence="2">pyridoxal kinase</fullName>
        <ecNumber evidence="2">2.7.1.35</ecNumber>
    </recommendedName>
</protein>
<dbReference type="PANTHER" id="PTHR10534">
    <property type="entry name" value="PYRIDOXAL KINASE"/>
    <property type="match status" value="1"/>
</dbReference>
<keyword evidence="6" id="KW-0067">ATP-binding</keyword>
<keyword evidence="3" id="KW-0808">Transferase</keyword>
<reference evidence="8 9" key="1">
    <citation type="submission" date="2019-02" db="EMBL/GenBank/DDBJ databases">
        <title>Genome sequencing of the rare red list fungi Hericium alpestre (H. flagellum).</title>
        <authorList>
            <person name="Buettner E."/>
            <person name="Kellner H."/>
        </authorList>
    </citation>
    <scope>NUCLEOTIDE SEQUENCE [LARGE SCALE GENOMIC DNA]</scope>
    <source>
        <strain evidence="8 9">DSM 108284</strain>
    </source>
</reference>
<dbReference type="GO" id="GO:0008478">
    <property type="term" value="F:pyridoxal kinase activity"/>
    <property type="evidence" value="ECO:0007669"/>
    <property type="project" value="UniProtKB-EC"/>
</dbReference>
<name>A0A4Y9ZIW3_9AGAM</name>
<dbReference type="Pfam" id="PF08543">
    <property type="entry name" value="Phos_pyr_kin"/>
    <property type="match status" value="1"/>
</dbReference>
<dbReference type="Proteomes" id="UP000298061">
    <property type="component" value="Unassembled WGS sequence"/>
</dbReference>
<evidence type="ECO:0000256" key="3">
    <source>
        <dbReference type="ARBA" id="ARBA00022679"/>
    </source>
</evidence>
<dbReference type="SUPFAM" id="SSF53613">
    <property type="entry name" value="Ribokinase-like"/>
    <property type="match status" value="1"/>
</dbReference>
<dbReference type="GO" id="GO:0005524">
    <property type="term" value="F:ATP binding"/>
    <property type="evidence" value="ECO:0007669"/>
    <property type="project" value="UniProtKB-KW"/>
</dbReference>
<organism evidence="8 9">
    <name type="scientific">Hericium alpestre</name>
    <dbReference type="NCBI Taxonomy" id="135208"/>
    <lineage>
        <taxon>Eukaryota</taxon>
        <taxon>Fungi</taxon>
        <taxon>Dikarya</taxon>
        <taxon>Basidiomycota</taxon>
        <taxon>Agaricomycotina</taxon>
        <taxon>Agaricomycetes</taxon>
        <taxon>Russulales</taxon>
        <taxon>Hericiaceae</taxon>
        <taxon>Hericium</taxon>
    </lineage>
</organism>
<evidence type="ECO:0000313" key="9">
    <source>
        <dbReference type="Proteomes" id="UP000298061"/>
    </source>
</evidence>
<evidence type="ECO:0000256" key="1">
    <source>
        <dbReference type="ARBA" id="ARBA00008805"/>
    </source>
</evidence>
<keyword evidence="9" id="KW-1185">Reference proteome</keyword>
<evidence type="ECO:0000256" key="2">
    <source>
        <dbReference type="ARBA" id="ARBA00012104"/>
    </source>
</evidence>
<evidence type="ECO:0000259" key="7">
    <source>
        <dbReference type="Pfam" id="PF08543"/>
    </source>
</evidence>
<dbReference type="PANTHER" id="PTHR10534:SF2">
    <property type="entry name" value="PYRIDOXAL KINASE"/>
    <property type="match status" value="1"/>
</dbReference>
<comment type="caution">
    <text evidence="8">The sequence shown here is derived from an EMBL/GenBank/DDBJ whole genome shotgun (WGS) entry which is preliminary data.</text>
</comment>
<dbReference type="Gene3D" id="3.40.1190.20">
    <property type="match status" value="1"/>
</dbReference>
<comment type="similarity">
    <text evidence="1">Belongs to the pyridoxine kinase family.</text>
</comment>
<dbReference type="OrthoDB" id="2104723at2759"/>
<proteinExistence type="inferred from homology"/>
<dbReference type="InterPro" id="IPR029056">
    <property type="entry name" value="Ribokinase-like"/>
</dbReference>
<gene>
    <name evidence="8" type="ORF">EWM64_g9381</name>
</gene>
<dbReference type="AlphaFoldDB" id="A0A4Y9ZIW3"/>
<evidence type="ECO:0000313" key="8">
    <source>
        <dbReference type="EMBL" id="TFY74632.1"/>
    </source>
</evidence>
<dbReference type="InterPro" id="IPR013749">
    <property type="entry name" value="PM/HMP-P_kinase-1"/>
</dbReference>